<reference evidence="2" key="2">
    <citation type="journal article" date="2018" name="Mol. Plant Microbe Interact.">
        <title>Genome sequence resources for the wheat stripe rust pathogen (Puccinia striiformis f. sp. tritici) and the barley stripe rust pathogen (Puccinia striiformis f. sp. hordei).</title>
        <authorList>
            <person name="Xia C."/>
            <person name="Wang M."/>
            <person name="Yin C."/>
            <person name="Cornejo O.E."/>
            <person name="Hulbert S.H."/>
            <person name="Chen X."/>
        </authorList>
    </citation>
    <scope>NUCLEOTIDE SEQUENCE [LARGE SCALE GENOMIC DNA]</scope>
    <source>
        <strain evidence="2">93-210</strain>
    </source>
</reference>
<organism evidence="1 2">
    <name type="scientific">Puccinia striiformis f. sp. tritici</name>
    <dbReference type="NCBI Taxonomy" id="168172"/>
    <lineage>
        <taxon>Eukaryota</taxon>
        <taxon>Fungi</taxon>
        <taxon>Dikarya</taxon>
        <taxon>Basidiomycota</taxon>
        <taxon>Pucciniomycotina</taxon>
        <taxon>Pucciniomycetes</taxon>
        <taxon>Pucciniales</taxon>
        <taxon>Pucciniaceae</taxon>
        <taxon>Puccinia</taxon>
    </lineage>
</organism>
<reference evidence="2" key="1">
    <citation type="journal article" date="2018" name="BMC Genomics">
        <title>Genomic insights into host adaptation between the wheat stripe rust pathogen (Puccinia striiformis f. sp. tritici) and the barley stripe rust pathogen (Puccinia striiformis f. sp. hordei).</title>
        <authorList>
            <person name="Xia C."/>
            <person name="Wang M."/>
            <person name="Yin C."/>
            <person name="Cornejo O.E."/>
            <person name="Hulbert S.H."/>
            <person name="Chen X."/>
        </authorList>
    </citation>
    <scope>NUCLEOTIDE SEQUENCE [LARGE SCALE GENOMIC DNA]</scope>
    <source>
        <strain evidence="2">93-210</strain>
    </source>
</reference>
<evidence type="ECO:0000313" key="2">
    <source>
        <dbReference type="Proteomes" id="UP001060170"/>
    </source>
</evidence>
<dbReference type="EMBL" id="CM045877">
    <property type="protein sequence ID" value="KAI7940594.1"/>
    <property type="molecule type" value="Genomic_DNA"/>
</dbReference>
<feature type="non-terminal residue" evidence="1">
    <location>
        <position position="1"/>
    </location>
</feature>
<keyword evidence="2" id="KW-1185">Reference proteome</keyword>
<comment type="caution">
    <text evidence="1">The sequence shown here is derived from an EMBL/GenBank/DDBJ whole genome shotgun (WGS) entry which is preliminary data.</text>
</comment>
<sequence length="121" mass="13777">QAKVELLSELIWPISSHGRDQYGAYSPKYSPVIQKDHYSHSEKSLYNPIMSFILRSTVVLLLAVACKVFVVEADMFPFNCEKGWTGQCFSIIPDPVEKTYKGAYNFRSVTFFLELLDGKSN</sequence>
<proteinExistence type="predicted"/>
<reference evidence="1 2" key="3">
    <citation type="journal article" date="2022" name="Microbiol. Spectr.">
        <title>Folding features and dynamics of 3D genome architecture in plant fungal pathogens.</title>
        <authorList>
            <person name="Xia C."/>
        </authorList>
    </citation>
    <scope>NUCLEOTIDE SEQUENCE [LARGE SCALE GENOMIC DNA]</scope>
    <source>
        <strain evidence="1 2">93-210</strain>
    </source>
</reference>
<name>A0ACC0DWM7_9BASI</name>
<gene>
    <name evidence="1" type="ORF">MJO28_012879</name>
</gene>
<accession>A0ACC0DWM7</accession>
<evidence type="ECO:0000313" key="1">
    <source>
        <dbReference type="EMBL" id="KAI7940594.1"/>
    </source>
</evidence>
<dbReference type="Proteomes" id="UP001060170">
    <property type="component" value="Chromosome 13"/>
</dbReference>
<protein>
    <submittedName>
        <fullName evidence="1">Uncharacterized protein</fullName>
    </submittedName>
</protein>